<organism evidence="1 2">
    <name type="scientific">Choristoneura fumiferana</name>
    <name type="common">Spruce budworm moth</name>
    <name type="synonym">Archips fumiferana</name>
    <dbReference type="NCBI Taxonomy" id="7141"/>
    <lineage>
        <taxon>Eukaryota</taxon>
        <taxon>Metazoa</taxon>
        <taxon>Ecdysozoa</taxon>
        <taxon>Arthropoda</taxon>
        <taxon>Hexapoda</taxon>
        <taxon>Insecta</taxon>
        <taxon>Pterygota</taxon>
        <taxon>Neoptera</taxon>
        <taxon>Endopterygota</taxon>
        <taxon>Lepidoptera</taxon>
        <taxon>Glossata</taxon>
        <taxon>Ditrysia</taxon>
        <taxon>Tortricoidea</taxon>
        <taxon>Tortricidae</taxon>
        <taxon>Tortricinae</taxon>
        <taxon>Choristoneura</taxon>
    </lineage>
</organism>
<gene>
    <name evidence="1" type="ORF">MSG28_005083</name>
</gene>
<dbReference type="EMBL" id="CM046108">
    <property type="protein sequence ID" value="KAI8426131.1"/>
    <property type="molecule type" value="Genomic_DNA"/>
</dbReference>
<comment type="caution">
    <text evidence="1">The sequence shown here is derived from an EMBL/GenBank/DDBJ whole genome shotgun (WGS) entry which is preliminary data.</text>
</comment>
<dbReference type="Proteomes" id="UP001064048">
    <property type="component" value="Chromosome 8"/>
</dbReference>
<protein>
    <submittedName>
        <fullName evidence="1">Uncharacterized protein</fullName>
    </submittedName>
</protein>
<reference evidence="1 2" key="1">
    <citation type="journal article" date="2022" name="Genome Biol. Evol.">
        <title>The Spruce Budworm Genome: Reconstructing the Evolutionary History of Antifreeze Proteins.</title>
        <authorList>
            <person name="Beliveau C."/>
            <person name="Gagne P."/>
            <person name="Picq S."/>
            <person name="Vernygora O."/>
            <person name="Keeling C.I."/>
            <person name="Pinkney K."/>
            <person name="Doucet D."/>
            <person name="Wen F."/>
            <person name="Johnston J.S."/>
            <person name="Maaroufi H."/>
            <person name="Boyle B."/>
            <person name="Laroche J."/>
            <person name="Dewar K."/>
            <person name="Juretic N."/>
            <person name="Blackburn G."/>
            <person name="Nisole A."/>
            <person name="Brunet B."/>
            <person name="Brandao M."/>
            <person name="Lumley L."/>
            <person name="Duan J."/>
            <person name="Quan G."/>
            <person name="Lucarotti C.J."/>
            <person name="Roe A.D."/>
            <person name="Sperling F.A.H."/>
            <person name="Levesque R.C."/>
            <person name="Cusson M."/>
        </authorList>
    </citation>
    <scope>NUCLEOTIDE SEQUENCE [LARGE SCALE GENOMIC DNA]</scope>
    <source>
        <strain evidence="1">Glfc:IPQL:Cfum</strain>
    </source>
</reference>
<proteinExistence type="predicted"/>
<accession>A0ACC0JPN0</accession>
<keyword evidence="2" id="KW-1185">Reference proteome</keyword>
<evidence type="ECO:0000313" key="1">
    <source>
        <dbReference type="EMBL" id="KAI8426131.1"/>
    </source>
</evidence>
<evidence type="ECO:0000313" key="2">
    <source>
        <dbReference type="Proteomes" id="UP001064048"/>
    </source>
</evidence>
<sequence>MLYEAVMAGTWASIGSTIGKLSGTPAVVGEGYVIWAFLLIVMVAANTWGCRYYLHSLDAATNTAAPTVISAASSYVLSGVIGIAVFGELSSVRWWGGALLIVLGLALVARSRKKESDE</sequence>
<name>A0ACC0JPN0_CHOFU</name>